<keyword evidence="3" id="KW-1185">Reference proteome</keyword>
<name>A0A2T6ZQ02_TUBBO</name>
<sequence>MFENFSFTKSPPPPFYHRPTTPPLGPYDPPPPKSLSAHLTLLSITPPPPQALLPPSPPHSTISSPTTPSADAQPCVRFQRQILARLQTSDAQMRCLERLVDEVVSRGGSFGGLGDGADGVKIGRGGRRMSLPGSAGVLAAKKKCGKGSISEKGSGGGAGAVGKRKGAVGGVGKKRTRKSFRRGSGGESE</sequence>
<accession>A0A2T6ZQ02</accession>
<evidence type="ECO:0000313" key="3">
    <source>
        <dbReference type="Proteomes" id="UP000244722"/>
    </source>
</evidence>
<feature type="compositionally biased region" description="Low complexity" evidence="1">
    <location>
        <begin position="59"/>
        <end position="69"/>
    </location>
</feature>
<reference evidence="2 3" key="1">
    <citation type="submission" date="2017-04" db="EMBL/GenBank/DDBJ databases">
        <title>Draft genome sequence of Tuber borchii Vittad., a whitish edible truffle.</title>
        <authorList>
            <consortium name="DOE Joint Genome Institute"/>
            <person name="Murat C."/>
            <person name="Kuo A."/>
            <person name="Barry K.W."/>
            <person name="Clum A."/>
            <person name="Dockter R.B."/>
            <person name="Fauchery L."/>
            <person name="Iotti M."/>
            <person name="Kohler A."/>
            <person name="Labutti K."/>
            <person name="Lindquist E.A."/>
            <person name="Lipzen A."/>
            <person name="Ohm R.A."/>
            <person name="Wang M."/>
            <person name="Grigoriev I.V."/>
            <person name="Zambonelli A."/>
            <person name="Martin F.M."/>
        </authorList>
    </citation>
    <scope>NUCLEOTIDE SEQUENCE [LARGE SCALE GENOMIC DNA]</scope>
    <source>
        <strain evidence="2 3">Tbo3840</strain>
    </source>
</reference>
<evidence type="ECO:0000256" key="1">
    <source>
        <dbReference type="SAM" id="MobiDB-lite"/>
    </source>
</evidence>
<dbReference type="EMBL" id="NESQ01000149">
    <property type="protein sequence ID" value="PUU77563.1"/>
    <property type="molecule type" value="Genomic_DNA"/>
</dbReference>
<feature type="compositionally biased region" description="Pro residues" evidence="1">
    <location>
        <begin position="45"/>
        <end position="58"/>
    </location>
</feature>
<organism evidence="2 3">
    <name type="scientific">Tuber borchii</name>
    <name type="common">White truffle</name>
    <dbReference type="NCBI Taxonomy" id="42251"/>
    <lineage>
        <taxon>Eukaryota</taxon>
        <taxon>Fungi</taxon>
        <taxon>Dikarya</taxon>
        <taxon>Ascomycota</taxon>
        <taxon>Pezizomycotina</taxon>
        <taxon>Pezizomycetes</taxon>
        <taxon>Pezizales</taxon>
        <taxon>Tuberaceae</taxon>
        <taxon>Tuber</taxon>
    </lineage>
</organism>
<proteinExistence type="predicted"/>
<gene>
    <name evidence="2" type="ORF">B9Z19DRAFT_1086048</name>
</gene>
<dbReference type="OrthoDB" id="5408001at2759"/>
<feature type="compositionally biased region" description="Basic residues" evidence="1">
    <location>
        <begin position="162"/>
        <end position="181"/>
    </location>
</feature>
<evidence type="ECO:0000313" key="2">
    <source>
        <dbReference type="EMBL" id="PUU77563.1"/>
    </source>
</evidence>
<feature type="compositionally biased region" description="Pro residues" evidence="1">
    <location>
        <begin position="10"/>
        <end position="33"/>
    </location>
</feature>
<feature type="region of interest" description="Disordered" evidence="1">
    <location>
        <begin position="1"/>
        <end position="73"/>
    </location>
</feature>
<dbReference type="Proteomes" id="UP000244722">
    <property type="component" value="Unassembled WGS sequence"/>
</dbReference>
<protein>
    <submittedName>
        <fullName evidence="2">Uncharacterized protein</fullName>
    </submittedName>
</protein>
<dbReference type="AlphaFoldDB" id="A0A2T6ZQ02"/>
<comment type="caution">
    <text evidence="2">The sequence shown here is derived from an EMBL/GenBank/DDBJ whole genome shotgun (WGS) entry which is preliminary data.</text>
</comment>
<feature type="region of interest" description="Disordered" evidence="1">
    <location>
        <begin position="142"/>
        <end position="189"/>
    </location>
</feature>